<proteinExistence type="predicted"/>
<evidence type="ECO:0000313" key="2">
    <source>
        <dbReference type="EMBL" id="NHE55484.1"/>
    </source>
</evidence>
<gene>
    <name evidence="2" type="ORF">G9Q97_01510</name>
</gene>
<dbReference type="PANTHER" id="PTHR39200:SF1">
    <property type="entry name" value="AUTO-TRANSPORTER ADHESIN HEAD GIN DOMAIN-CONTAINING PROTEIN-RELATED"/>
    <property type="match status" value="1"/>
</dbReference>
<dbReference type="Proteomes" id="UP000649799">
    <property type="component" value="Unassembled WGS sequence"/>
</dbReference>
<dbReference type="Pfam" id="PF10988">
    <property type="entry name" value="DUF2807"/>
    <property type="match status" value="1"/>
</dbReference>
<evidence type="ECO:0000259" key="1">
    <source>
        <dbReference type="Pfam" id="PF10988"/>
    </source>
</evidence>
<reference evidence="2 3" key="1">
    <citation type="submission" date="2020-03" db="EMBL/GenBank/DDBJ databases">
        <title>Cyclobacterium plantarum sp. nov., a marine bacterium isolated from a coastal-marine wetland.</title>
        <authorList>
            <person name="Sanchez-Porro C."/>
            <person name="Ventosa A."/>
            <person name="Amoozegar M."/>
        </authorList>
    </citation>
    <scope>NUCLEOTIDE SEQUENCE [LARGE SCALE GENOMIC DNA]</scope>
    <source>
        <strain evidence="2 3">GBPx2</strain>
    </source>
</reference>
<name>A0ABX0H120_9BACT</name>
<dbReference type="EMBL" id="JAANYN010000001">
    <property type="protein sequence ID" value="NHE55484.1"/>
    <property type="molecule type" value="Genomic_DNA"/>
</dbReference>
<comment type="caution">
    <text evidence="2">The sequence shown here is derived from an EMBL/GenBank/DDBJ whole genome shotgun (WGS) entry which is preliminary data.</text>
</comment>
<feature type="domain" description="Putative auto-transporter adhesin head GIN" evidence="1">
    <location>
        <begin position="31"/>
        <end position="214"/>
    </location>
</feature>
<organism evidence="2 3">
    <name type="scientific">Cyclobacterium plantarum</name>
    <dbReference type="NCBI Taxonomy" id="2716263"/>
    <lineage>
        <taxon>Bacteria</taxon>
        <taxon>Pseudomonadati</taxon>
        <taxon>Bacteroidota</taxon>
        <taxon>Cytophagia</taxon>
        <taxon>Cytophagales</taxon>
        <taxon>Cyclobacteriaceae</taxon>
        <taxon>Cyclobacterium</taxon>
    </lineage>
</organism>
<dbReference type="InterPro" id="IPR021255">
    <property type="entry name" value="DUF2807"/>
</dbReference>
<keyword evidence="3" id="KW-1185">Reference proteome</keyword>
<accession>A0ABX0H120</accession>
<dbReference type="PANTHER" id="PTHR39200">
    <property type="entry name" value="HYPOTHETICAL EXPORTED PROTEIN"/>
    <property type="match status" value="1"/>
</dbReference>
<protein>
    <submittedName>
        <fullName evidence="2">DUF2807 domain-containing protein</fullName>
    </submittedName>
</protein>
<evidence type="ECO:0000313" key="3">
    <source>
        <dbReference type="Proteomes" id="UP000649799"/>
    </source>
</evidence>
<sequence length="230" mass="24502">MRPALLSGLFIALIFPFLLCAQQQETRELAPFTGLKTSGSWNLIMKQGEQPSATLTASNIELEKVLTEVKDQVLAIKLDKGKFKKHQVEITVVYTGLQAISTEGSGDILFLDPLELDQEMNIDVSGSGNLDIPGLYSPQLNINQSGSGILSIHEGNVNQIRVNQSGAGDFLAGNLRANEVVVKKSGSGNTALGEVMALTVDASGSGDIVYQGDPKVEQIKMSGSGTLIQE</sequence>
<dbReference type="RefSeq" id="WP_166142435.1">
    <property type="nucleotide sequence ID" value="NZ_JAANYN010000001.1"/>
</dbReference>
<dbReference type="Gene3D" id="2.160.20.120">
    <property type="match status" value="1"/>
</dbReference>